<dbReference type="Gene3D" id="3.30.70.1230">
    <property type="entry name" value="Nucleotide cyclase"/>
    <property type="match status" value="1"/>
</dbReference>
<organism evidence="4 5">
    <name type="scientific">Labrys miyagiensis</name>
    <dbReference type="NCBI Taxonomy" id="346912"/>
    <lineage>
        <taxon>Bacteria</taxon>
        <taxon>Pseudomonadati</taxon>
        <taxon>Pseudomonadota</taxon>
        <taxon>Alphaproteobacteria</taxon>
        <taxon>Hyphomicrobiales</taxon>
        <taxon>Xanthobacteraceae</taxon>
        <taxon>Labrys</taxon>
    </lineage>
</organism>
<gene>
    <name evidence="4" type="ORF">GCM10007874_14070</name>
</gene>
<keyword evidence="2" id="KW-0067">ATP-binding</keyword>
<dbReference type="PANTHER" id="PTHR16305:SF28">
    <property type="entry name" value="GUANYLATE CYCLASE DOMAIN-CONTAINING PROTEIN"/>
    <property type="match status" value="1"/>
</dbReference>
<dbReference type="RefSeq" id="WP_284311201.1">
    <property type="nucleotide sequence ID" value="NZ_BSPC01000011.1"/>
</dbReference>
<dbReference type="SUPFAM" id="SSF55073">
    <property type="entry name" value="Nucleotide cyclase"/>
    <property type="match status" value="1"/>
</dbReference>
<evidence type="ECO:0000256" key="1">
    <source>
        <dbReference type="ARBA" id="ARBA00022741"/>
    </source>
</evidence>
<sequence length="1064" mass="116610">MNSSLDGYQCWDVAGERRQLTVMFSDIVQFTQLAGRQDPETVGQILEEYRTVAIAAIERFGGTLSDLSGDGILAKFGFPLALENSAESAVRAGLAVIEDIRSLAIDLRRQYGEGVEIRVGIYTGIVVVSDRRLAGTNVFSSVVGEAVNVAARLQALAAPNSTVVGDTTRALLKDAFDLEPLGNLTLKGMSRPIDAYSVVSERRWVTEKRSNPASQKDLFTARSSELSTLMGLWNGIPTQGGCLTIVEGEAGIGKSRLLREFERVLGVTADLRLLASSHYQNTAFHPLLRLLKERLDFATSPDGLVNAKSLEGLIGPDCGEETAQLLEEISGLKLATGSAVQGRLFGPERRLALKKILLSVLAGQEQTGRRLVIVEDAQWLDPSTIELLENLASTFPTRQLLLVITTRSALQSAPLQHLGHILSLKRLAPAAALGLIHDLVGPQAMPPDIAASIAERSDGIPLFIEEVTRSYLETGITQQQAQPAGKLASEKETVPATLRDSLMVRLDRLGSAKRVAQLAAVYGRTFPLAVIAKLSGLGSDEFDGVINTLLQSGIIEESSVPEKQAFLAFRHALIRDAAYESLLKSQRLVIHRVLAQILVTEFRQLSEEEPERIANHWRHAGDFPQAADFGMRAARLSVSRSANQEALRQIGLVLELLPRIDDTFGRHKLEFEACLVKIAPVIATGGYGSPEVATLTSHALSLLDRHGKELLHNGNEPFLLYYSEWSHLQVTGRIREAAALSHSFLQRVEASHSEHGLIIAHRLVGTSHLLGGNLQQAEAHLVAALALYDRTRPRHLAYLYGTDFGIMSECHLALTLWLEGRADEAMRMGEKAYHAALAFDHANTQGYAFTHLCMLRVLTEDVKGLELLVQQLRHLATSRQLPFWGVIATGFSGWQCLQQGQVQKGMDLLTGGLLPLRQMNLVYWCPTYLAWMAEGHMLAGDLQAADAAIEEALRIIATGGEVWFKSECWRVKAVLLQRRGLPPAVTLLAALKSVRMAWENQSPTFMLRSTTELLRLALDLRRTRVAHLAMRLVTSTIELLSALEPLSANVTEARHQRHRGATPG</sequence>
<keyword evidence="1" id="KW-0547">Nucleotide-binding</keyword>
<dbReference type="Proteomes" id="UP001156882">
    <property type="component" value="Unassembled WGS sequence"/>
</dbReference>
<evidence type="ECO:0000256" key="2">
    <source>
        <dbReference type="ARBA" id="ARBA00022840"/>
    </source>
</evidence>
<accession>A0ABQ6CER4</accession>
<comment type="caution">
    <text evidence="4">The sequence shown here is derived from an EMBL/GenBank/DDBJ whole genome shotgun (WGS) entry which is preliminary data.</text>
</comment>
<evidence type="ECO:0000313" key="5">
    <source>
        <dbReference type="Proteomes" id="UP001156882"/>
    </source>
</evidence>
<dbReference type="Gene3D" id="1.25.40.10">
    <property type="entry name" value="Tetratricopeptide repeat domain"/>
    <property type="match status" value="1"/>
</dbReference>
<dbReference type="PROSITE" id="PS50125">
    <property type="entry name" value="GUANYLATE_CYCLASE_2"/>
    <property type="match status" value="1"/>
</dbReference>
<protein>
    <submittedName>
        <fullName evidence="4">Adenylate/guanylate cyclase domain-containing protein</fullName>
    </submittedName>
</protein>
<name>A0ABQ6CER4_9HYPH</name>
<dbReference type="SMART" id="SM00044">
    <property type="entry name" value="CYCc"/>
    <property type="match status" value="1"/>
</dbReference>
<reference evidence="5" key="1">
    <citation type="journal article" date="2019" name="Int. J. Syst. Evol. Microbiol.">
        <title>The Global Catalogue of Microorganisms (GCM) 10K type strain sequencing project: providing services to taxonomists for standard genome sequencing and annotation.</title>
        <authorList>
            <consortium name="The Broad Institute Genomics Platform"/>
            <consortium name="The Broad Institute Genome Sequencing Center for Infectious Disease"/>
            <person name="Wu L."/>
            <person name="Ma J."/>
        </authorList>
    </citation>
    <scope>NUCLEOTIDE SEQUENCE [LARGE SCALE GENOMIC DNA]</scope>
    <source>
        <strain evidence="5">NBRC 101365</strain>
    </source>
</reference>
<dbReference type="PANTHER" id="PTHR16305">
    <property type="entry name" value="TESTICULAR SOLUBLE ADENYLYL CYCLASE"/>
    <property type="match status" value="1"/>
</dbReference>
<evidence type="ECO:0000259" key="3">
    <source>
        <dbReference type="PROSITE" id="PS50125"/>
    </source>
</evidence>
<dbReference type="InterPro" id="IPR041664">
    <property type="entry name" value="AAA_16"/>
</dbReference>
<dbReference type="EMBL" id="BSPC01000011">
    <property type="protein sequence ID" value="GLS18390.1"/>
    <property type="molecule type" value="Genomic_DNA"/>
</dbReference>
<dbReference type="Pfam" id="PF13191">
    <property type="entry name" value="AAA_16"/>
    <property type="match status" value="1"/>
</dbReference>
<dbReference type="CDD" id="cd07302">
    <property type="entry name" value="CHD"/>
    <property type="match status" value="1"/>
</dbReference>
<dbReference type="InterPro" id="IPR011990">
    <property type="entry name" value="TPR-like_helical_dom_sf"/>
</dbReference>
<dbReference type="SUPFAM" id="SSF52540">
    <property type="entry name" value="P-loop containing nucleoside triphosphate hydrolases"/>
    <property type="match status" value="1"/>
</dbReference>
<keyword evidence="5" id="KW-1185">Reference proteome</keyword>
<dbReference type="InterPro" id="IPR029787">
    <property type="entry name" value="Nucleotide_cyclase"/>
</dbReference>
<feature type="domain" description="Guanylate cyclase" evidence="3">
    <location>
        <begin position="21"/>
        <end position="154"/>
    </location>
</feature>
<proteinExistence type="predicted"/>
<dbReference type="InterPro" id="IPR027417">
    <property type="entry name" value="P-loop_NTPase"/>
</dbReference>
<evidence type="ECO:0000313" key="4">
    <source>
        <dbReference type="EMBL" id="GLS18390.1"/>
    </source>
</evidence>
<dbReference type="Pfam" id="PF00211">
    <property type="entry name" value="Guanylate_cyc"/>
    <property type="match status" value="1"/>
</dbReference>
<dbReference type="InterPro" id="IPR001054">
    <property type="entry name" value="A/G_cyclase"/>
</dbReference>